<evidence type="ECO:0000256" key="8">
    <source>
        <dbReference type="ARBA" id="ARBA00022786"/>
    </source>
</evidence>
<keyword evidence="9 10" id="KW-0862">Zinc</keyword>
<evidence type="ECO:0000256" key="7">
    <source>
        <dbReference type="ARBA" id="ARBA00022771"/>
    </source>
</evidence>
<feature type="region of interest" description="Disordered" evidence="11">
    <location>
        <begin position="173"/>
        <end position="214"/>
    </location>
</feature>
<dbReference type="FunFam" id="3.30.720.50:FF:000003">
    <property type="entry name" value="E3 ubiquitin-protein ligase RNF146"/>
    <property type="match status" value="1"/>
</dbReference>
<dbReference type="PANTHER" id="PTHR13417">
    <property type="entry name" value="E3 UBIQUITIN-PROTEIN LIGASE RNF146"/>
    <property type="match status" value="1"/>
</dbReference>
<reference evidence="13" key="2">
    <citation type="submission" date="2015-06" db="UniProtKB">
        <authorList>
            <consortium name="EnsemblMetazoa"/>
        </authorList>
    </citation>
    <scope>IDENTIFICATION</scope>
</reference>
<sequence length="252" mass="28197">MCRREIPPEFLDHPQLVNGIQDICNTKATEDGYQWFYEGRNGWWQYDDRTSSDIEEAYKKEEKSCTILVAGYVYIVDFEGMVQRRQTDPSRVRHVKRDLATIPKKGVAGLRIEGNTVTTDSNFANQIYQDQEEQVFEVENENVGFLSSISAAHAAIRIANDIIGSTLSLEEPVQTNSRSVNGRSESTSSNRSRLSSRNGSSSSQESSSTSDLVSANENEEILLDGLDARGSSDLQISELLICSNKLWIISDL</sequence>
<organism evidence="13 14">
    <name type="scientific">Megaselia scalaris</name>
    <name type="common">Humpbacked fly</name>
    <name type="synonym">Phora scalaris</name>
    <dbReference type="NCBI Taxonomy" id="36166"/>
    <lineage>
        <taxon>Eukaryota</taxon>
        <taxon>Metazoa</taxon>
        <taxon>Ecdysozoa</taxon>
        <taxon>Arthropoda</taxon>
        <taxon>Hexapoda</taxon>
        <taxon>Insecta</taxon>
        <taxon>Pterygota</taxon>
        <taxon>Neoptera</taxon>
        <taxon>Endopterygota</taxon>
        <taxon>Diptera</taxon>
        <taxon>Brachycera</taxon>
        <taxon>Muscomorpha</taxon>
        <taxon>Platypezoidea</taxon>
        <taxon>Phoridae</taxon>
        <taxon>Megaseliini</taxon>
        <taxon>Megaselia</taxon>
    </lineage>
</organism>
<dbReference type="UniPathway" id="UPA00143"/>
<name>T1GAJ4_MEGSC</name>
<dbReference type="InterPro" id="IPR033509">
    <property type="entry name" value="RNF146"/>
</dbReference>
<evidence type="ECO:0000256" key="9">
    <source>
        <dbReference type="ARBA" id="ARBA00022833"/>
    </source>
</evidence>
<evidence type="ECO:0000256" key="11">
    <source>
        <dbReference type="SAM" id="MobiDB-lite"/>
    </source>
</evidence>
<dbReference type="InterPro" id="IPR004170">
    <property type="entry name" value="WWE_dom"/>
</dbReference>
<dbReference type="Proteomes" id="UP000015102">
    <property type="component" value="Unassembled WGS sequence"/>
</dbReference>
<comment type="function">
    <text evidence="10">E3 ubiquitin-protein ligase that specifically binds poly-ADP-ribosylated proteins and mediates their ubiquitination and subsequent degradation.</text>
</comment>
<dbReference type="GO" id="GO:0061630">
    <property type="term" value="F:ubiquitin protein ligase activity"/>
    <property type="evidence" value="ECO:0007669"/>
    <property type="project" value="UniProtKB-UniRule"/>
</dbReference>
<evidence type="ECO:0000259" key="12">
    <source>
        <dbReference type="PROSITE" id="PS50918"/>
    </source>
</evidence>
<dbReference type="Pfam" id="PF02825">
    <property type="entry name" value="WWE"/>
    <property type="match status" value="1"/>
</dbReference>
<keyword evidence="5" id="KW-0879">Wnt signaling pathway</keyword>
<dbReference type="PROSITE" id="PS50918">
    <property type="entry name" value="WWE"/>
    <property type="match status" value="1"/>
</dbReference>
<keyword evidence="6 10" id="KW-0479">Metal-binding</keyword>
<evidence type="ECO:0000256" key="5">
    <source>
        <dbReference type="ARBA" id="ARBA00022687"/>
    </source>
</evidence>
<dbReference type="EMBL" id="CAQQ02165414">
    <property type="status" value="NOT_ANNOTATED_CDS"/>
    <property type="molecule type" value="Genomic_DNA"/>
</dbReference>
<proteinExistence type="predicted"/>
<dbReference type="STRING" id="36166.T1GAJ4"/>
<comment type="subcellular location">
    <subcellularLocation>
        <location evidence="1 10">Cytoplasm</location>
        <location evidence="1 10">Cytosol</location>
    </subcellularLocation>
</comment>
<dbReference type="SUPFAM" id="SSF117839">
    <property type="entry name" value="WWE domain"/>
    <property type="match status" value="1"/>
</dbReference>
<dbReference type="SMART" id="SM00678">
    <property type="entry name" value="WWE"/>
    <property type="match status" value="1"/>
</dbReference>
<protein>
    <recommendedName>
        <fullName evidence="10">E3 ubiquitin-protein ligase</fullName>
        <ecNumber evidence="10">2.3.2.27</ecNumber>
    </recommendedName>
</protein>
<dbReference type="GO" id="GO:0005829">
    <property type="term" value="C:cytosol"/>
    <property type="evidence" value="ECO:0007669"/>
    <property type="project" value="UniProtKB-SubCell"/>
</dbReference>
<feature type="compositionally biased region" description="Low complexity" evidence="11">
    <location>
        <begin position="182"/>
        <end position="210"/>
    </location>
</feature>
<comment type="domain">
    <text evidence="10">The WWE domain mediates non-covalent poly(ADP-ribose)-binding.</text>
</comment>
<dbReference type="GO" id="GO:0072572">
    <property type="term" value="F:poly-ADP-D-ribose binding"/>
    <property type="evidence" value="ECO:0007669"/>
    <property type="project" value="UniProtKB-UniRule"/>
</dbReference>
<dbReference type="HOGENOM" id="CLU_1103835_0_0_1"/>
<feature type="domain" description="WWE" evidence="12">
    <location>
        <begin position="19"/>
        <end position="97"/>
    </location>
</feature>
<evidence type="ECO:0000256" key="6">
    <source>
        <dbReference type="ARBA" id="ARBA00022723"/>
    </source>
</evidence>
<dbReference type="GO" id="GO:0006511">
    <property type="term" value="P:ubiquitin-dependent protein catabolic process"/>
    <property type="evidence" value="ECO:0007669"/>
    <property type="project" value="UniProtKB-UniRule"/>
</dbReference>
<dbReference type="GO" id="GO:0051865">
    <property type="term" value="P:protein autoubiquitination"/>
    <property type="evidence" value="ECO:0007669"/>
    <property type="project" value="UniProtKB-UniRule"/>
</dbReference>
<evidence type="ECO:0000256" key="3">
    <source>
        <dbReference type="ARBA" id="ARBA00022490"/>
    </source>
</evidence>
<evidence type="ECO:0000256" key="1">
    <source>
        <dbReference type="ARBA" id="ARBA00004514"/>
    </source>
</evidence>
<keyword evidence="7 10" id="KW-0863">Zinc-finger</keyword>
<evidence type="ECO:0000313" key="13">
    <source>
        <dbReference type="EnsemblMetazoa" id="MESCA000251-PA"/>
    </source>
</evidence>
<keyword evidence="3 10" id="KW-0963">Cytoplasm</keyword>
<keyword evidence="8 10" id="KW-0833">Ubl conjugation pathway</keyword>
<evidence type="ECO:0000256" key="10">
    <source>
        <dbReference type="RuleBase" id="RU367115"/>
    </source>
</evidence>
<accession>T1GAJ4</accession>
<keyword evidence="4 10" id="KW-0808">Transferase</keyword>
<dbReference type="EnsemblMetazoa" id="MESCA000251-RA">
    <property type="protein sequence ID" value="MESCA000251-PA"/>
    <property type="gene ID" value="MESCA000251"/>
</dbReference>
<dbReference type="EC" id="2.3.2.27" evidence="10"/>
<dbReference type="EMBL" id="CAQQ02165413">
    <property type="status" value="NOT_ANNOTATED_CDS"/>
    <property type="molecule type" value="Genomic_DNA"/>
</dbReference>
<keyword evidence="14" id="KW-1185">Reference proteome</keyword>
<dbReference type="InterPro" id="IPR037197">
    <property type="entry name" value="WWE_dom_sf"/>
</dbReference>
<dbReference type="Gene3D" id="3.30.720.50">
    <property type="match status" value="1"/>
</dbReference>
<evidence type="ECO:0000256" key="2">
    <source>
        <dbReference type="ARBA" id="ARBA00004906"/>
    </source>
</evidence>
<comment type="pathway">
    <text evidence="2 10">Protein modification; protein ubiquitination.</text>
</comment>
<dbReference type="GO" id="GO:0008270">
    <property type="term" value="F:zinc ion binding"/>
    <property type="evidence" value="ECO:0007669"/>
    <property type="project" value="UniProtKB-UniRule"/>
</dbReference>
<evidence type="ECO:0000256" key="4">
    <source>
        <dbReference type="ARBA" id="ARBA00022679"/>
    </source>
</evidence>
<evidence type="ECO:0000313" key="14">
    <source>
        <dbReference type="Proteomes" id="UP000015102"/>
    </source>
</evidence>
<comment type="catalytic activity">
    <reaction evidence="10">
        <text>S-ubiquitinyl-[E2 ubiquitin-conjugating enzyme]-L-cysteine + [acceptor protein]-L-lysine = [E2 ubiquitin-conjugating enzyme]-L-cysteine + N(6)-ubiquitinyl-[acceptor protein]-L-lysine.</text>
        <dbReference type="EC" id="2.3.2.27"/>
    </reaction>
</comment>
<comment type="PTM">
    <text evidence="10">Ubiquitinated; autoubiquitinated.</text>
</comment>
<dbReference type="InterPro" id="IPR018123">
    <property type="entry name" value="WWE-dom_subgr"/>
</dbReference>
<dbReference type="PANTHER" id="PTHR13417:SF2">
    <property type="entry name" value="E3 UBIQUITIN-PROTEIN LIGASE RNF146"/>
    <property type="match status" value="1"/>
</dbReference>
<dbReference type="GO" id="GO:0005634">
    <property type="term" value="C:nucleus"/>
    <property type="evidence" value="ECO:0007669"/>
    <property type="project" value="TreeGrafter"/>
</dbReference>
<reference evidence="14" key="1">
    <citation type="submission" date="2013-02" db="EMBL/GenBank/DDBJ databases">
        <authorList>
            <person name="Hughes D."/>
        </authorList>
    </citation>
    <scope>NUCLEOTIDE SEQUENCE</scope>
    <source>
        <strain>Durham</strain>
        <strain evidence="14">NC isolate 2 -- Noor lab</strain>
    </source>
</reference>
<dbReference type="GO" id="GO:0016055">
    <property type="term" value="P:Wnt signaling pathway"/>
    <property type="evidence" value="ECO:0007669"/>
    <property type="project" value="UniProtKB-KW"/>
</dbReference>
<dbReference type="AlphaFoldDB" id="T1GAJ4"/>